<proteinExistence type="predicted"/>
<keyword evidence="3" id="KW-1185">Reference proteome</keyword>
<name>A0A4R4XXC8_9PSEU</name>
<evidence type="ECO:0000256" key="1">
    <source>
        <dbReference type="SAM" id="MobiDB-lite"/>
    </source>
</evidence>
<comment type="caution">
    <text evidence="2">The sequence shown here is derived from an EMBL/GenBank/DDBJ whole genome shotgun (WGS) entry which is preliminary data.</text>
</comment>
<evidence type="ECO:0000313" key="3">
    <source>
        <dbReference type="Proteomes" id="UP000294947"/>
    </source>
</evidence>
<organism evidence="2 3">
    <name type="scientific">Saccharopolyspora elongata</name>
    <dbReference type="NCBI Taxonomy" id="2530387"/>
    <lineage>
        <taxon>Bacteria</taxon>
        <taxon>Bacillati</taxon>
        <taxon>Actinomycetota</taxon>
        <taxon>Actinomycetes</taxon>
        <taxon>Pseudonocardiales</taxon>
        <taxon>Pseudonocardiaceae</taxon>
        <taxon>Saccharopolyspora</taxon>
    </lineage>
</organism>
<feature type="region of interest" description="Disordered" evidence="1">
    <location>
        <begin position="120"/>
        <end position="139"/>
    </location>
</feature>
<dbReference type="Proteomes" id="UP000294947">
    <property type="component" value="Unassembled WGS sequence"/>
</dbReference>
<protein>
    <submittedName>
        <fullName evidence="2">Uncharacterized protein</fullName>
    </submittedName>
</protein>
<gene>
    <name evidence="2" type="ORF">E1288_42670</name>
</gene>
<dbReference type="EMBL" id="SMKW01000118">
    <property type="protein sequence ID" value="TDD35804.1"/>
    <property type="molecule type" value="Genomic_DNA"/>
</dbReference>
<accession>A0A4R4XXC8</accession>
<dbReference type="AlphaFoldDB" id="A0A4R4XXC8"/>
<sequence>MARGIDTTTETSQRLRVVPKNISIRLDDAMCEALAELTSDGMTISEIVRTAIIEAAVRRAGQRLNEKTSSEAETYEEWVARQAAQAPPLTEPQAYVLKAAFLEGRLVSWPGEARSETRSLAKRRRSGLVSPRRCSRGIE</sequence>
<evidence type="ECO:0000313" key="2">
    <source>
        <dbReference type="EMBL" id="TDD35804.1"/>
    </source>
</evidence>
<reference evidence="2 3" key="1">
    <citation type="submission" date="2019-03" db="EMBL/GenBank/DDBJ databases">
        <title>Draft genome sequences of novel Actinobacteria.</title>
        <authorList>
            <person name="Sahin N."/>
            <person name="Ay H."/>
            <person name="Saygin H."/>
        </authorList>
    </citation>
    <scope>NUCLEOTIDE SEQUENCE [LARGE SCALE GENOMIC DNA]</scope>
    <source>
        <strain evidence="2 3">7K502</strain>
    </source>
</reference>